<dbReference type="KEGG" id="amin:AUMI_111410"/>
<organism evidence="1 2">
    <name type="scientific">Aurantimicrobium minutum</name>
    <dbReference type="NCBI Taxonomy" id="708131"/>
    <lineage>
        <taxon>Bacteria</taxon>
        <taxon>Bacillati</taxon>
        <taxon>Actinomycetota</taxon>
        <taxon>Actinomycetes</taxon>
        <taxon>Micrococcales</taxon>
        <taxon>Microbacteriaceae</taxon>
        <taxon>Aurantimicrobium</taxon>
    </lineage>
</organism>
<evidence type="ECO:0000313" key="2">
    <source>
        <dbReference type="Proteomes" id="UP000243847"/>
    </source>
</evidence>
<dbReference type="AlphaFoldDB" id="A0A173LXT6"/>
<dbReference type="GeneID" id="80452331"/>
<accession>A0A173LXT6</accession>
<proteinExistence type="predicted"/>
<dbReference type="OrthoDB" id="5235405at2"/>
<reference evidence="1 2" key="1">
    <citation type="journal article" date="2016" name="Genome Announc.">
        <title>Complete Genome Sequence of Aurantimicrobium minutum Type Strain KNCT, a Planktonic Ultramicrobacterium Isolated from River Water.</title>
        <authorList>
            <person name="Nakai R."/>
            <person name="Fujisawa T."/>
            <person name="Nakamura Y."/>
            <person name="Nishide H."/>
            <person name="Uchiyama I."/>
            <person name="Baba T."/>
            <person name="Toyoda A."/>
            <person name="Fujiyama A."/>
            <person name="Naganuma T."/>
            <person name="Niki H."/>
        </authorList>
    </citation>
    <scope>NUCLEOTIDE SEQUENCE [LARGE SCALE GENOMIC DNA]</scope>
    <source>
        <strain evidence="1 2">KNC</strain>
    </source>
</reference>
<evidence type="ECO:0000313" key="1">
    <source>
        <dbReference type="EMBL" id="BAU99683.1"/>
    </source>
</evidence>
<protein>
    <recommendedName>
        <fullName evidence="3">Zinc ribbon domain-containing protein</fullName>
    </recommendedName>
</protein>
<evidence type="ECO:0008006" key="3">
    <source>
        <dbReference type="Google" id="ProtNLM"/>
    </source>
</evidence>
<name>A0A173LXT6_9MICO</name>
<dbReference type="RefSeq" id="WP_096382387.1">
    <property type="nucleotide sequence ID" value="NZ_AP017457.1"/>
</dbReference>
<sequence length="118" mass="12850">MAYCGQCGTASSGGAFCTQCGAAIKESNPISPKASIPTTVENKSSILGELWTEYKDAEGFKDYIDYNDLGLPLAYAVSTGIIEINPQVQNYIEDSFTLLLDILHKEDEGFEELSEILE</sequence>
<gene>
    <name evidence="1" type="ORF">AUMI_111410</name>
</gene>
<dbReference type="Proteomes" id="UP000243847">
    <property type="component" value="Chromosome sequence1"/>
</dbReference>
<dbReference type="EMBL" id="AP017457">
    <property type="protein sequence ID" value="BAU99683.1"/>
    <property type="molecule type" value="Genomic_DNA"/>
</dbReference>